<reference evidence="3 4" key="1">
    <citation type="submission" date="2018-10" db="EMBL/GenBank/DDBJ databases">
        <title>Natrarchaeobius chitinivorans gen. nov., sp. nov., and Natrarchaeobius haloalkaliphilus sp. nov., alkaliphilic, chitin-utilizing haloarchaea from hypersaline alkaline lakes.</title>
        <authorList>
            <person name="Sorokin D.Y."/>
            <person name="Elcheninov A.G."/>
            <person name="Kostrikina N.A."/>
            <person name="Bale N.J."/>
            <person name="Sinninghe Damste J.S."/>
            <person name="Khijniak T.V."/>
            <person name="Kublanov I.V."/>
            <person name="Toshchakov S.V."/>
        </authorList>
    </citation>
    <scope>NUCLEOTIDE SEQUENCE [LARGE SCALE GENOMIC DNA]</scope>
    <source>
        <strain evidence="3 4">AArcht-Sl</strain>
    </source>
</reference>
<dbReference type="PANTHER" id="PTHR42200:SF2">
    <property type="entry name" value="ARCHAEAL FLAGELLA-RELATED PROTEIN F"/>
    <property type="match status" value="1"/>
</dbReference>
<dbReference type="EMBL" id="REFY01000003">
    <property type="protein sequence ID" value="RQG90151.1"/>
    <property type="molecule type" value="Genomic_DNA"/>
</dbReference>
<dbReference type="Pfam" id="PF01917">
    <property type="entry name" value="Flagellin_arch-type"/>
    <property type="match status" value="1"/>
</dbReference>
<evidence type="ECO:0000256" key="1">
    <source>
        <dbReference type="SAM" id="MobiDB-lite"/>
    </source>
</evidence>
<sequence>MSGTTATHLVFFIILLVASSAFALTLVGHTHVVSDAIDGYGSTTVDEIETEIAVISDPESHATIYDPRDEDDQVSVLVSNIGDSSIPLGGNDVGIVIDGEYVSDPHVEILEDPSASVWQPESTARISFDRELDPGAHRLVVSVASNEDVLEFEVPEIGDPAAVSYEAEPDNETVDDGETIAYEVTIEDGFGDPVGEDVEVEADATDGFDVEINGDGDVTTELTDADGKVTLDVSSDTTQDDVDVVFTELVNGNSATGNATWEGEQEDGSLSGIVSTETEDGDDEDLEGETVTIENSPEQTATVDADGSYEFDDVDGGEYTLWIDADGHRYYETTVIVDGSTTHDVPLLGNVENVDAETSYRSLDAAADDVADEETLELAETTYDASEGGSSAVDVTASNVTVRSLGTREETVLDAGGADVGLSVRGEGGTVDGLTLTNVDPSGTGIELASAPGATLENVDVSETGVGIAVDGSDAVQLTKLEATGNDDVGVRVSDSDEIELEDVYLTGNGDGIRISENTIFTLRHSTVSNNVGDGVSVTDSTDLTLSDTVVSDNGGDGLRIFDGTSISVDYTRFADNGVDGIHLRDTNNVDIVYVELLENERNGALVQADEAVIDPSENYFRIWYSNVVDNGEHGMWAEDSEKPDGGNGDLGDGELRVDDEKITGEENWWGDEDGPEAAGANGVSDETIRFEPVSEGEHGQAGPR</sequence>
<dbReference type="InterPro" id="IPR012334">
    <property type="entry name" value="Pectin_lyas_fold"/>
</dbReference>
<dbReference type="InterPro" id="IPR013783">
    <property type="entry name" value="Ig-like_fold"/>
</dbReference>
<dbReference type="Gene3D" id="2.60.40.10">
    <property type="entry name" value="Immunoglobulins"/>
    <property type="match status" value="1"/>
</dbReference>
<feature type="compositionally biased region" description="Basic and acidic residues" evidence="1">
    <location>
        <begin position="654"/>
        <end position="665"/>
    </location>
</feature>
<feature type="domain" description="Periplasmic copper-binding protein NosD beta helix" evidence="2">
    <location>
        <begin position="438"/>
        <end position="608"/>
    </location>
</feature>
<keyword evidence="4" id="KW-1185">Reference proteome</keyword>
<accession>A0A3N6M4J2</accession>
<comment type="caution">
    <text evidence="3">The sequence shown here is derived from an EMBL/GenBank/DDBJ whole genome shotgun (WGS) entry which is preliminary data.</text>
</comment>
<gene>
    <name evidence="3" type="ORF">EA462_09180</name>
</gene>
<dbReference type="Proteomes" id="UP000273828">
    <property type="component" value="Unassembled WGS sequence"/>
</dbReference>
<dbReference type="Pfam" id="PF05048">
    <property type="entry name" value="NosD"/>
    <property type="match status" value="1"/>
</dbReference>
<dbReference type="GO" id="GO:0097588">
    <property type="term" value="P:archaeal or bacterial-type flagellum-dependent cell motility"/>
    <property type="evidence" value="ECO:0007669"/>
    <property type="project" value="InterPro"/>
</dbReference>
<feature type="region of interest" description="Disordered" evidence="1">
    <location>
        <begin position="635"/>
        <end position="705"/>
    </location>
</feature>
<dbReference type="OrthoDB" id="183655at2157"/>
<dbReference type="InterPro" id="IPR011050">
    <property type="entry name" value="Pectin_lyase_fold/virulence"/>
</dbReference>
<name>A0A3N6M4J2_9EURY</name>
<dbReference type="SUPFAM" id="SSF49478">
    <property type="entry name" value="Cna protein B-type domain"/>
    <property type="match status" value="1"/>
</dbReference>
<dbReference type="InterPro" id="IPR006626">
    <property type="entry name" value="PbH1"/>
</dbReference>
<dbReference type="SUPFAM" id="SSF51126">
    <property type="entry name" value="Pectin lyase-like"/>
    <property type="match status" value="1"/>
</dbReference>
<dbReference type="PANTHER" id="PTHR42200">
    <property type="entry name" value="ARCHAEAL FLAGELLA-RELATED PROTEIN F-RELATED"/>
    <property type="match status" value="1"/>
</dbReference>
<dbReference type="Gene3D" id="2.60.40.1120">
    <property type="entry name" value="Carboxypeptidase-like, regulatory domain"/>
    <property type="match status" value="1"/>
</dbReference>
<evidence type="ECO:0000259" key="2">
    <source>
        <dbReference type="Pfam" id="PF05048"/>
    </source>
</evidence>
<dbReference type="InterPro" id="IPR007742">
    <property type="entry name" value="NosD_dom"/>
</dbReference>
<organism evidence="3 4">
    <name type="scientific">Natrarchaeobius halalkaliphilus</name>
    <dbReference type="NCBI Taxonomy" id="1679091"/>
    <lineage>
        <taxon>Archaea</taxon>
        <taxon>Methanobacteriati</taxon>
        <taxon>Methanobacteriota</taxon>
        <taxon>Stenosarchaea group</taxon>
        <taxon>Halobacteria</taxon>
        <taxon>Halobacteriales</taxon>
        <taxon>Natrialbaceae</taxon>
        <taxon>Natrarchaeobius</taxon>
    </lineage>
</organism>
<dbReference type="SMART" id="SM00710">
    <property type="entry name" value="PbH1"/>
    <property type="match status" value="7"/>
</dbReference>
<dbReference type="Gene3D" id="2.160.20.10">
    <property type="entry name" value="Single-stranded right-handed beta-helix, Pectin lyase-like"/>
    <property type="match status" value="1"/>
</dbReference>
<evidence type="ECO:0000313" key="3">
    <source>
        <dbReference type="EMBL" id="RQG90151.1"/>
    </source>
</evidence>
<protein>
    <recommendedName>
        <fullName evidence="2">Periplasmic copper-binding protein NosD beta helix domain-containing protein</fullName>
    </recommendedName>
</protein>
<dbReference type="InterPro" id="IPR002774">
    <property type="entry name" value="Flagellin_arc-type"/>
</dbReference>
<proteinExistence type="predicted"/>
<dbReference type="AlphaFoldDB" id="A0A3N6M4J2"/>
<dbReference type="RefSeq" id="WP_124178251.1">
    <property type="nucleotide sequence ID" value="NZ_REFY01000003.1"/>
</dbReference>
<dbReference type="GO" id="GO:0005198">
    <property type="term" value="F:structural molecule activity"/>
    <property type="evidence" value="ECO:0007669"/>
    <property type="project" value="InterPro"/>
</dbReference>
<evidence type="ECO:0000313" key="4">
    <source>
        <dbReference type="Proteomes" id="UP000273828"/>
    </source>
</evidence>
<feature type="compositionally biased region" description="Basic and acidic residues" evidence="1">
    <location>
        <begin position="635"/>
        <end position="645"/>
    </location>
</feature>